<evidence type="ECO:0000313" key="2">
    <source>
        <dbReference type="EMBL" id="JAP09323.1"/>
    </source>
</evidence>
<protein>
    <submittedName>
        <fullName evidence="2">Putative ovule protein</fullName>
    </submittedName>
</protein>
<reference evidence="2" key="1">
    <citation type="submission" date="2015-12" db="EMBL/GenBank/DDBJ databases">
        <title>Gene expression during late stages of embryo sac development: a critical building block for successful pollen-pistil interactions.</title>
        <authorList>
            <person name="Liu Y."/>
            <person name="Joly V."/>
            <person name="Sabar M."/>
            <person name="Matton D.P."/>
        </authorList>
    </citation>
    <scope>NUCLEOTIDE SEQUENCE</scope>
</reference>
<dbReference type="AlphaFoldDB" id="A0A0V0GPU9"/>
<keyword evidence="1" id="KW-0472">Membrane</keyword>
<sequence>MVGSVLFNTCFLILAFEGFFCLSFLRAKPIIKVRIPVKYLRFHLIWGVGGVETSPSNNQDTTCPDFHLQVVRFQYWRYR</sequence>
<organism evidence="2">
    <name type="scientific">Solanum chacoense</name>
    <name type="common">Chaco potato</name>
    <dbReference type="NCBI Taxonomy" id="4108"/>
    <lineage>
        <taxon>Eukaryota</taxon>
        <taxon>Viridiplantae</taxon>
        <taxon>Streptophyta</taxon>
        <taxon>Embryophyta</taxon>
        <taxon>Tracheophyta</taxon>
        <taxon>Spermatophyta</taxon>
        <taxon>Magnoliopsida</taxon>
        <taxon>eudicotyledons</taxon>
        <taxon>Gunneridae</taxon>
        <taxon>Pentapetalae</taxon>
        <taxon>asterids</taxon>
        <taxon>lamiids</taxon>
        <taxon>Solanales</taxon>
        <taxon>Solanaceae</taxon>
        <taxon>Solanoideae</taxon>
        <taxon>Solaneae</taxon>
        <taxon>Solanum</taxon>
    </lineage>
</organism>
<keyword evidence="1" id="KW-0812">Transmembrane</keyword>
<name>A0A0V0GPU9_SOLCH</name>
<proteinExistence type="predicted"/>
<evidence type="ECO:0000256" key="1">
    <source>
        <dbReference type="SAM" id="Phobius"/>
    </source>
</evidence>
<dbReference type="EMBL" id="GEDG01035227">
    <property type="protein sequence ID" value="JAP09323.1"/>
    <property type="molecule type" value="Transcribed_RNA"/>
</dbReference>
<feature type="transmembrane region" description="Helical" evidence="1">
    <location>
        <begin position="6"/>
        <end position="25"/>
    </location>
</feature>
<keyword evidence="1" id="KW-1133">Transmembrane helix</keyword>
<accession>A0A0V0GPU9</accession>